<proteinExistence type="inferred from homology"/>
<dbReference type="InterPro" id="IPR036434">
    <property type="entry name" value="Beta_cellobiohydrolase_sf"/>
</dbReference>
<dbReference type="HOGENOM" id="CLU_015488_0_0_1"/>
<dbReference type="EMBL" id="KL660891">
    <property type="protein sequence ID" value="KFA60746.1"/>
    <property type="molecule type" value="Genomic_DNA"/>
</dbReference>
<evidence type="ECO:0000256" key="3">
    <source>
        <dbReference type="ARBA" id="ARBA00023277"/>
    </source>
</evidence>
<feature type="binding site" evidence="7">
    <location>
        <position position="347"/>
    </location>
    <ligand>
        <name>substrate</name>
    </ligand>
</feature>
<dbReference type="OrthoDB" id="64893at2759"/>
<feature type="signal peptide" evidence="10">
    <location>
        <begin position="1"/>
        <end position="17"/>
    </location>
</feature>
<dbReference type="SUPFAM" id="SSF51989">
    <property type="entry name" value="Glycosyl hydrolases family 6, cellulases"/>
    <property type="match status" value="1"/>
</dbReference>
<evidence type="ECO:0000256" key="7">
    <source>
        <dbReference type="PIRSR" id="PIRSR001100-2"/>
    </source>
</evidence>
<feature type="binding site" evidence="7">
    <location>
        <position position="88"/>
    </location>
    <ligand>
        <name>substrate</name>
    </ligand>
</feature>
<evidence type="ECO:0000256" key="10">
    <source>
        <dbReference type="RuleBase" id="RU361186"/>
    </source>
</evidence>
<feature type="binding site" evidence="7">
    <location>
        <position position="90"/>
    </location>
    <ligand>
        <name>substrate</name>
    </ligand>
</feature>
<evidence type="ECO:0000256" key="4">
    <source>
        <dbReference type="ARBA" id="ARBA00023295"/>
    </source>
</evidence>
<feature type="active site" evidence="8">
    <location>
        <position position="122"/>
    </location>
</feature>
<evidence type="ECO:0000313" key="13">
    <source>
        <dbReference type="Proteomes" id="UP000028524"/>
    </source>
</evidence>
<dbReference type="PANTHER" id="PTHR34876">
    <property type="match status" value="1"/>
</dbReference>
<dbReference type="PRINTS" id="PR00733">
    <property type="entry name" value="GLHYDRLASE6"/>
</dbReference>
<keyword evidence="4 10" id="KW-0326">Glycosidase</keyword>
<feature type="chain" id="PRO_5005106134" description="Glucanase" evidence="10">
    <location>
        <begin position="18"/>
        <end position="394"/>
    </location>
</feature>
<dbReference type="PANTHER" id="PTHR34876:SF2">
    <property type="entry name" value="GLUCANASE"/>
    <property type="match status" value="1"/>
</dbReference>
<dbReference type="GO" id="GO:0004553">
    <property type="term" value="F:hydrolase activity, hydrolyzing O-glycosyl compounds"/>
    <property type="evidence" value="ECO:0007669"/>
    <property type="project" value="InterPro"/>
</dbReference>
<feature type="binding site" evidence="7">
    <location>
        <position position="212"/>
    </location>
    <ligand>
        <name>substrate</name>
    </ligand>
</feature>
<keyword evidence="13" id="KW-1185">Reference proteome</keyword>
<feature type="compositionally biased region" description="Basic and acidic residues" evidence="11">
    <location>
        <begin position="355"/>
        <end position="364"/>
    </location>
</feature>
<evidence type="ECO:0000256" key="1">
    <source>
        <dbReference type="ARBA" id="ARBA00022801"/>
    </source>
</evidence>
<gene>
    <name evidence="12" type="ORF">S40285_04743</name>
</gene>
<keyword evidence="3 10" id="KW-0119">Carbohydrate metabolism</keyword>
<feature type="active site" description="Proton acceptor" evidence="6">
    <location>
        <position position="349"/>
    </location>
</feature>
<feature type="binding site" evidence="7">
    <location>
        <position position="315"/>
    </location>
    <ligand>
        <name>substrate</name>
    </ligand>
</feature>
<evidence type="ECO:0000256" key="2">
    <source>
        <dbReference type="ARBA" id="ARBA00023001"/>
    </source>
</evidence>
<feature type="active site" description="Proton donor" evidence="6 9">
    <location>
        <position position="167"/>
    </location>
</feature>
<dbReference type="InterPro" id="IPR001524">
    <property type="entry name" value="Glyco_hydro_6_CS"/>
</dbReference>
<feature type="binding site" evidence="7">
    <location>
        <position position="343"/>
    </location>
    <ligand>
        <name>substrate</name>
    </ligand>
</feature>
<dbReference type="GO" id="GO:0030245">
    <property type="term" value="P:cellulose catabolic process"/>
    <property type="evidence" value="ECO:0007669"/>
    <property type="project" value="UniProtKB-KW"/>
</dbReference>
<evidence type="ECO:0000313" key="12">
    <source>
        <dbReference type="EMBL" id="KFA60746.1"/>
    </source>
</evidence>
<feature type="region of interest" description="Disordered" evidence="11">
    <location>
        <begin position="346"/>
        <end position="366"/>
    </location>
</feature>
<dbReference type="OMA" id="WVDTIAN"/>
<reference evidence="12 13" key="1">
    <citation type="journal article" date="2014" name="BMC Genomics">
        <title>Comparative genome sequencing reveals chemotype-specific gene clusters in the toxigenic black mold Stachybotrys.</title>
        <authorList>
            <person name="Semeiks J."/>
            <person name="Borek D."/>
            <person name="Otwinowski Z."/>
            <person name="Grishin N.V."/>
        </authorList>
    </citation>
    <scope>NUCLEOTIDE SEQUENCE [LARGE SCALE GENOMIC DNA]</scope>
    <source>
        <strain evidence="12 13">IBT 40285</strain>
    </source>
</reference>
<dbReference type="Gene3D" id="3.20.20.40">
    <property type="entry name" value="1, 4-beta cellobiohydrolase"/>
    <property type="match status" value="1"/>
</dbReference>
<dbReference type="STRING" id="1283841.A0A084Q9W1"/>
<keyword evidence="5 10" id="KW-0624">Polysaccharide degradation</keyword>
<evidence type="ECO:0000256" key="6">
    <source>
        <dbReference type="PIRSR" id="PIRSR001100-1"/>
    </source>
</evidence>
<name>A0A084Q9W1_STAC4</name>
<dbReference type="Pfam" id="PF01341">
    <property type="entry name" value="Glyco_hydro_6"/>
    <property type="match status" value="1"/>
</dbReference>
<evidence type="ECO:0000256" key="5">
    <source>
        <dbReference type="ARBA" id="ARBA00023326"/>
    </source>
</evidence>
<protein>
    <recommendedName>
        <fullName evidence="10">Glucanase</fullName>
        <ecNumber evidence="10">3.2.1.-</ecNumber>
    </recommendedName>
</protein>
<dbReference type="AlphaFoldDB" id="A0A084Q9W1"/>
<dbReference type="InterPro" id="IPR016288">
    <property type="entry name" value="Beta_cellobiohydrolase"/>
</dbReference>
<keyword evidence="1 10" id="KW-0378">Hydrolase</keyword>
<evidence type="ECO:0000256" key="11">
    <source>
        <dbReference type="SAM" id="MobiDB-lite"/>
    </source>
</evidence>
<accession>A0A084Q9W1</accession>
<comment type="similarity">
    <text evidence="10">Belongs to the glycosyl hydrolase family 6.</text>
</comment>
<dbReference type="PROSITE" id="PS00656">
    <property type="entry name" value="GLYCOSYL_HYDROL_F6_2"/>
    <property type="match status" value="1"/>
</dbReference>
<keyword evidence="10" id="KW-0732">Signal</keyword>
<dbReference type="EC" id="3.2.1.-" evidence="10"/>
<dbReference type="InParanoid" id="A0A084Q9W1"/>
<organism evidence="12 13">
    <name type="scientific">Stachybotrys chlorohalonatus (strain IBT 40285)</name>
    <dbReference type="NCBI Taxonomy" id="1283841"/>
    <lineage>
        <taxon>Eukaryota</taxon>
        <taxon>Fungi</taxon>
        <taxon>Dikarya</taxon>
        <taxon>Ascomycota</taxon>
        <taxon>Pezizomycotina</taxon>
        <taxon>Sordariomycetes</taxon>
        <taxon>Hypocreomycetidae</taxon>
        <taxon>Hypocreales</taxon>
        <taxon>Stachybotryaceae</taxon>
        <taxon>Stachybotrys</taxon>
    </lineage>
</organism>
<evidence type="ECO:0000256" key="9">
    <source>
        <dbReference type="PROSITE-ProRule" id="PRU10057"/>
    </source>
</evidence>
<sequence length="394" mass="42446">MKLSTATLIAFAAGAIGAPTSTIENIPRQAPGACASPVRLDATTNIWRQYTLHPNSFYRAEVEAAAEQMQGAEREAALRVADIGTFLWADNIANIARIEPALQDVPCDHIFGLVIYNLPGRDCAARASNGELPVGAIARYRTEYIDVIANIIRSYPNTAFALLIEPDSLPNLVTNIDLTTCQRSAAGYREGVAYALRTLNLPNVVQYMDAGHGGWLGWNDNLRPGAQELARAYTSAGRPSQLRGIATNVAGWNQWDAVPGEFANAPDAQYNQAQNERQYVTLFGAALASAGMPNHAIVDTGRSGNPGGRQEWGAWCNVVDAGFGRRPSAQTGLELADAFVWVKPGGESDGTSDPSADRFDDFCGRPDAYQPSPEAGQWNQAYFEMLLENANPAI</sequence>
<dbReference type="PIRSF" id="PIRSF001100">
    <property type="entry name" value="Beta_cellobiohydrolase"/>
    <property type="match status" value="1"/>
</dbReference>
<dbReference type="Proteomes" id="UP000028524">
    <property type="component" value="Unassembled WGS sequence"/>
</dbReference>
<feature type="binding site" evidence="7">
    <location>
        <position position="215"/>
    </location>
    <ligand>
        <name>substrate</name>
    </ligand>
</feature>
<dbReference type="PROSITE" id="PS00655">
    <property type="entry name" value="GLYCOSYL_HYDROL_F6_1"/>
    <property type="match status" value="1"/>
</dbReference>
<keyword evidence="2 10" id="KW-0136">Cellulose degradation</keyword>
<evidence type="ECO:0000256" key="8">
    <source>
        <dbReference type="PROSITE-ProRule" id="PRU10056"/>
    </source>
</evidence>